<dbReference type="InterPro" id="IPR005229">
    <property type="entry name" value="YicC/YloC-like"/>
</dbReference>
<accession>A0A7V3E5S7</accession>
<dbReference type="Pfam" id="PF08340">
    <property type="entry name" value="YicC-like_C"/>
    <property type="match status" value="1"/>
</dbReference>
<protein>
    <submittedName>
        <fullName evidence="8">YicC family protein</fullName>
    </submittedName>
</protein>
<evidence type="ECO:0000256" key="2">
    <source>
        <dbReference type="ARBA" id="ARBA00022722"/>
    </source>
</evidence>
<feature type="domain" description="Endoribonuclease YicC-like N-terminal" evidence="6">
    <location>
        <begin position="2"/>
        <end position="155"/>
    </location>
</feature>
<feature type="domain" description="Endoribonuclease YicC-like C-terminal" evidence="7">
    <location>
        <begin position="173"/>
        <end position="293"/>
    </location>
</feature>
<dbReference type="PANTHER" id="PTHR30636:SF3">
    <property type="entry name" value="UPF0701 PROTEIN YICC"/>
    <property type="match status" value="1"/>
</dbReference>
<dbReference type="GO" id="GO:0004521">
    <property type="term" value="F:RNA endonuclease activity"/>
    <property type="evidence" value="ECO:0007669"/>
    <property type="project" value="InterPro"/>
</dbReference>
<dbReference type="Pfam" id="PF03755">
    <property type="entry name" value="YicC-like_N"/>
    <property type="match status" value="1"/>
</dbReference>
<comment type="caution">
    <text evidence="8">The sequence shown here is derived from an EMBL/GenBank/DDBJ whole genome shotgun (WGS) entry which is preliminary data.</text>
</comment>
<evidence type="ECO:0000256" key="4">
    <source>
        <dbReference type="ARBA" id="ARBA00022801"/>
    </source>
</evidence>
<comment type="similarity">
    <text evidence="5">Belongs to the YicC/YloC family.</text>
</comment>
<sequence length="293" mass="34111">MILSMTGYGRASAGNKKFVVDVEIKSINSRYLELFLKLPQLLQNKEYELRELIKNRIKRGKLSVVILLKKNGLAENEISLDQDKLKNYISLLKQVRKAAKISDKIKLEHLLYSRDIFTSTIEEISEEEFDVVKSALNSAIDNLLEMKKKEGKELEKDLKKRIKIIEKKLDEIESLSQGSVNEHFIKYQEKVKLLLEDKTLAGLDDRMLMELAILAERSDITEECVRLRSHLKFFLEAVDKELEPGRKLNFLCQEMNRETNTISSKTLSVNITHNTVFIKEEIERIREQIQNIE</sequence>
<proteinExistence type="inferred from homology"/>
<dbReference type="InterPro" id="IPR013551">
    <property type="entry name" value="YicC-like_C"/>
</dbReference>
<dbReference type="NCBIfam" id="TIGR00255">
    <property type="entry name" value="YicC/YloC family endoribonuclease"/>
    <property type="match status" value="1"/>
</dbReference>
<evidence type="ECO:0000259" key="6">
    <source>
        <dbReference type="Pfam" id="PF03755"/>
    </source>
</evidence>
<gene>
    <name evidence="8" type="ORF">ENS31_01650</name>
</gene>
<reference evidence="8" key="1">
    <citation type="journal article" date="2020" name="mSystems">
        <title>Genome- and Community-Level Interaction Insights into Carbon Utilization and Element Cycling Functions of Hydrothermarchaeota in Hydrothermal Sediment.</title>
        <authorList>
            <person name="Zhou Z."/>
            <person name="Liu Y."/>
            <person name="Xu W."/>
            <person name="Pan J."/>
            <person name="Luo Z.H."/>
            <person name="Li M."/>
        </authorList>
    </citation>
    <scope>NUCLEOTIDE SEQUENCE [LARGE SCALE GENOMIC DNA]</scope>
    <source>
        <strain evidence="8">SpSt-479</strain>
    </source>
</reference>
<keyword evidence="4" id="KW-0378">Hydrolase</keyword>
<organism evidence="8">
    <name type="scientific">Ignavibacterium album</name>
    <dbReference type="NCBI Taxonomy" id="591197"/>
    <lineage>
        <taxon>Bacteria</taxon>
        <taxon>Pseudomonadati</taxon>
        <taxon>Ignavibacteriota</taxon>
        <taxon>Ignavibacteria</taxon>
        <taxon>Ignavibacteriales</taxon>
        <taxon>Ignavibacteriaceae</taxon>
        <taxon>Ignavibacterium</taxon>
    </lineage>
</organism>
<evidence type="ECO:0000256" key="1">
    <source>
        <dbReference type="ARBA" id="ARBA00001968"/>
    </source>
</evidence>
<evidence type="ECO:0000313" key="8">
    <source>
        <dbReference type="EMBL" id="HFI90215.1"/>
    </source>
</evidence>
<dbReference type="AlphaFoldDB" id="A0A7V3E5S7"/>
<dbReference type="PANTHER" id="PTHR30636">
    <property type="entry name" value="UPF0701 PROTEIN YICC"/>
    <property type="match status" value="1"/>
</dbReference>
<keyword evidence="3" id="KW-0255">Endonuclease</keyword>
<dbReference type="GO" id="GO:0016787">
    <property type="term" value="F:hydrolase activity"/>
    <property type="evidence" value="ECO:0007669"/>
    <property type="project" value="UniProtKB-KW"/>
</dbReference>
<evidence type="ECO:0000256" key="5">
    <source>
        <dbReference type="ARBA" id="ARBA00035648"/>
    </source>
</evidence>
<evidence type="ECO:0000259" key="7">
    <source>
        <dbReference type="Pfam" id="PF08340"/>
    </source>
</evidence>
<dbReference type="EMBL" id="DSUJ01000004">
    <property type="protein sequence ID" value="HFI90215.1"/>
    <property type="molecule type" value="Genomic_DNA"/>
</dbReference>
<keyword evidence="2" id="KW-0540">Nuclease</keyword>
<dbReference type="InterPro" id="IPR013527">
    <property type="entry name" value="YicC-like_N"/>
</dbReference>
<evidence type="ECO:0000256" key="3">
    <source>
        <dbReference type="ARBA" id="ARBA00022759"/>
    </source>
</evidence>
<name>A0A7V3E5S7_9BACT</name>
<comment type="cofactor">
    <cofactor evidence="1">
        <name>a divalent metal cation</name>
        <dbReference type="ChEBI" id="CHEBI:60240"/>
    </cofactor>
</comment>